<gene>
    <name evidence="10" type="ORF">PCAL00307_LOCUS7213</name>
    <name evidence="11" type="ORF">PECAL_3P23030</name>
</gene>
<protein>
    <recommendedName>
        <fullName evidence="6">subtilisin</fullName>
        <ecNumber evidence="6">3.4.21.62</ecNumber>
    </recommendedName>
</protein>
<dbReference type="InterPro" id="IPR000209">
    <property type="entry name" value="Peptidase_S8/S53_dom"/>
</dbReference>
<dbReference type="AlphaFoldDB" id="A0A7S3ZRP7"/>
<dbReference type="GO" id="GO:0004252">
    <property type="term" value="F:serine-type endopeptidase activity"/>
    <property type="evidence" value="ECO:0007669"/>
    <property type="project" value="UniProtKB-EC"/>
</dbReference>
<dbReference type="InterPro" id="IPR022398">
    <property type="entry name" value="Peptidase_S8_His-AS"/>
</dbReference>
<proteinExistence type="inferred from homology"/>
<comment type="caution">
    <text evidence="7">Lacks conserved residue(s) required for the propagation of feature annotation.</text>
</comment>
<dbReference type="Gene3D" id="3.40.50.200">
    <property type="entry name" value="Peptidase S8/S53 domain"/>
    <property type="match status" value="1"/>
</dbReference>
<evidence type="ECO:0000313" key="11">
    <source>
        <dbReference type="EMBL" id="CAH0372318.1"/>
    </source>
</evidence>
<keyword evidence="12" id="KW-1185">Reference proteome</keyword>
<dbReference type="GO" id="GO:0005615">
    <property type="term" value="C:extracellular space"/>
    <property type="evidence" value="ECO:0007669"/>
    <property type="project" value="TreeGrafter"/>
</dbReference>
<evidence type="ECO:0000256" key="4">
    <source>
        <dbReference type="ARBA" id="ARBA00022825"/>
    </source>
</evidence>
<accession>A0A7S3ZRP7</accession>
<evidence type="ECO:0000256" key="6">
    <source>
        <dbReference type="ARBA" id="ARBA00023619"/>
    </source>
</evidence>
<evidence type="ECO:0000256" key="1">
    <source>
        <dbReference type="ARBA" id="ARBA00011073"/>
    </source>
</evidence>
<evidence type="ECO:0000259" key="9">
    <source>
        <dbReference type="Pfam" id="PF00082"/>
    </source>
</evidence>
<dbReference type="GO" id="GO:0006508">
    <property type="term" value="P:proteolysis"/>
    <property type="evidence" value="ECO:0007669"/>
    <property type="project" value="UniProtKB-KW"/>
</dbReference>
<keyword evidence="2" id="KW-0645">Protease</keyword>
<dbReference type="EC" id="3.4.21.62" evidence="6"/>
<evidence type="ECO:0000256" key="5">
    <source>
        <dbReference type="ARBA" id="ARBA00023529"/>
    </source>
</evidence>
<dbReference type="PROSITE" id="PS00136">
    <property type="entry name" value="SUBTILASE_ASP"/>
    <property type="match status" value="1"/>
</dbReference>
<dbReference type="PANTHER" id="PTHR43806">
    <property type="entry name" value="PEPTIDASE S8"/>
    <property type="match status" value="1"/>
</dbReference>
<evidence type="ECO:0000313" key="12">
    <source>
        <dbReference type="Proteomes" id="UP000789595"/>
    </source>
</evidence>
<dbReference type="EMBL" id="CAKKNE010000003">
    <property type="protein sequence ID" value="CAH0372318.1"/>
    <property type="molecule type" value="Genomic_DNA"/>
</dbReference>
<evidence type="ECO:0000256" key="2">
    <source>
        <dbReference type="ARBA" id="ARBA00022670"/>
    </source>
</evidence>
<dbReference type="InterPro" id="IPR050131">
    <property type="entry name" value="Peptidase_S8_subtilisin-like"/>
</dbReference>
<feature type="domain" description="Peptidase S8/S53" evidence="9">
    <location>
        <begin position="142"/>
        <end position="362"/>
    </location>
</feature>
<feature type="chain" id="PRO_5035593903" description="subtilisin" evidence="8">
    <location>
        <begin position="23"/>
        <end position="366"/>
    </location>
</feature>
<evidence type="ECO:0000313" key="10">
    <source>
        <dbReference type="EMBL" id="CAE0691777.1"/>
    </source>
</evidence>
<dbReference type="InterPro" id="IPR023827">
    <property type="entry name" value="Peptidase_S8_Asp-AS"/>
</dbReference>
<comment type="catalytic activity">
    <reaction evidence="5">
        <text>Hydrolysis of proteins with broad specificity for peptide bonds, and a preference for a large uncharged residue in P1. Hydrolyzes peptide amides.</text>
        <dbReference type="EC" id="3.4.21.62"/>
    </reaction>
</comment>
<dbReference type="OrthoDB" id="47834at2759"/>
<evidence type="ECO:0000256" key="8">
    <source>
        <dbReference type="SAM" id="SignalP"/>
    </source>
</evidence>
<comment type="similarity">
    <text evidence="1 7">Belongs to the peptidase S8 family.</text>
</comment>
<sequence length="366" mass="39558">MLRALFIVYAVASSALLDDATAADAETRAEHIVQLCAEHHRDAVGAAYPDAYHIRHLPSLRGLVVEATQAEVAALKSHEGVCNVARSHEVTHRPDAGRRLDVDALRRNNEWWGKSHNQGKPWNLDRVNGKLDGNDAFEVSSKGTNVFVLDTGLDTLHQEFEGDREVENVGSYSNFHPGGVWEDKEEWDLTSENRAWLKDNNDSDGHGTHCASTAAGKNYGIAPLANVYGMKVLPGGSEGVIVRALDRVYDLVKRKKVKGPTVVSMSLGGKCRDQDGNEGPGTKYCAFETHYARAIRDLRDIGVLTAIAAGNNGEDACEMAPGASRDAVTVGATNINDRITFFSDYGNCVDVMAPGENVAGAASSRE</sequence>
<organism evidence="10">
    <name type="scientific">Pelagomonas calceolata</name>
    <dbReference type="NCBI Taxonomy" id="35677"/>
    <lineage>
        <taxon>Eukaryota</taxon>
        <taxon>Sar</taxon>
        <taxon>Stramenopiles</taxon>
        <taxon>Ochrophyta</taxon>
        <taxon>Pelagophyceae</taxon>
        <taxon>Pelagomonadales</taxon>
        <taxon>Pelagomonadaceae</taxon>
        <taxon>Pelagomonas</taxon>
    </lineage>
</organism>
<evidence type="ECO:0000256" key="3">
    <source>
        <dbReference type="ARBA" id="ARBA00022801"/>
    </source>
</evidence>
<keyword evidence="3" id="KW-0378">Hydrolase</keyword>
<dbReference type="Pfam" id="PF00082">
    <property type="entry name" value="Peptidase_S8"/>
    <property type="match status" value="1"/>
</dbReference>
<dbReference type="EMBL" id="HBIW01008500">
    <property type="protein sequence ID" value="CAE0691777.1"/>
    <property type="molecule type" value="Transcribed_RNA"/>
</dbReference>
<dbReference type="InterPro" id="IPR036852">
    <property type="entry name" value="Peptidase_S8/S53_dom_sf"/>
</dbReference>
<dbReference type="InterPro" id="IPR015500">
    <property type="entry name" value="Peptidase_S8_subtilisin-rel"/>
</dbReference>
<keyword evidence="8" id="KW-0732">Signal</keyword>
<evidence type="ECO:0000256" key="7">
    <source>
        <dbReference type="PROSITE-ProRule" id="PRU01240"/>
    </source>
</evidence>
<reference evidence="10" key="1">
    <citation type="submission" date="2021-01" db="EMBL/GenBank/DDBJ databases">
        <authorList>
            <person name="Corre E."/>
            <person name="Pelletier E."/>
            <person name="Niang G."/>
            <person name="Scheremetjew M."/>
            <person name="Finn R."/>
            <person name="Kale V."/>
            <person name="Holt S."/>
            <person name="Cochrane G."/>
            <person name="Meng A."/>
            <person name="Brown T."/>
            <person name="Cohen L."/>
        </authorList>
    </citation>
    <scope>NUCLEOTIDE SEQUENCE</scope>
    <source>
        <strain evidence="10">CCMP1756</strain>
    </source>
</reference>
<name>A0A7S3ZRP7_9STRA</name>
<dbReference type="SUPFAM" id="SSF52743">
    <property type="entry name" value="Subtilisin-like"/>
    <property type="match status" value="1"/>
</dbReference>
<keyword evidence="4" id="KW-0720">Serine protease</keyword>
<dbReference type="PROSITE" id="PS51892">
    <property type="entry name" value="SUBTILASE"/>
    <property type="match status" value="1"/>
</dbReference>
<reference evidence="11" key="2">
    <citation type="submission" date="2021-11" db="EMBL/GenBank/DDBJ databases">
        <authorList>
            <consortium name="Genoscope - CEA"/>
            <person name="William W."/>
        </authorList>
    </citation>
    <scope>NUCLEOTIDE SEQUENCE</scope>
</reference>
<dbReference type="PANTHER" id="PTHR43806:SF11">
    <property type="entry name" value="CEREVISIN-RELATED"/>
    <property type="match status" value="1"/>
</dbReference>
<dbReference type="PRINTS" id="PR00723">
    <property type="entry name" value="SUBTILISIN"/>
</dbReference>
<feature type="signal peptide" evidence="8">
    <location>
        <begin position="1"/>
        <end position="22"/>
    </location>
</feature>
<dbReference type="PROSITE" id="PS00137">
    <property type="entry name" value="SUBTILASE_HIS"/>
    <property type="match status" value="1"/>
</dbReference>
<dbReference type="Proteomes" id="UP000789595">
    <property type="component" value="Unassembled WGS sequence"/>
</dbReference>